<dbReference type="Gene3D" id="3.30.70.1430">
    <property type="entry name" value="Multidrug efflux transporter AcrB pore domain"/>
    <property type="match status" value="2"/>
</dbReference>
<dbReference type="SUPFAM" id="SSF82866">
    <property type="entry name" value="Multidrug efflux transporter AcrB transmembrane domain"/>
    <property type="match status" value="2"/>
</dbReference>
<feature type="transmembrane region" description="Helical" evidence="8">
    <location>
        <begin position="529"/>
        <end position="548"/>
    </location>
</feature>
<keyword evidence="5 8" id="KW-0812">Transmembrane</keyword>
<organism evidence="9 10">
    <name type="scientific">Paludibaculum fermentans</name>
    <dbReference type="NCBI Taxonomy" id="1473598"/>
    <lineage>
        <taxon>Bacteria</taxon>
        <taxon>Pseudomonadati</taxon>
        <taxon>Acidobacteriota</taxon>
        <taxon>Terriglobia</taxon>
        <taxon>Bryobacterales</taxon>
        <taxon>Bryobacteraceae</taxon>
        <taxon>Paludibaculum</taxon>
    </lineage>
</organism>
<feature type="transmembrane region" description="Helical" evidence="8">
    <location>
        <begin position="442"/>
        <end position="459"/>
    </location>
</feature>
<feature type="transmembrane region" description="Helical" evidence="8">
    <location>
        <begin position="995"/>
        <end position="1022"/>
    </location>
</feature>
<keyword evidence="7 8" id="KW-0472">Membrane</keyword>
<feature type="transmembrane region" description="Helical" evidence="8">
    <location>
        <begin position="921"/>
        <end position="941"/>
    </location>
</feature>
<evidence type="ECO:0000256" key="7">
    <source>
        <dbReference type="ARBA" id="ARBA00023136"/>
    </source>
</evidence>
<dbReference type="Gene3D" id="3.30.70.1440">
    <property type="entry name" value="Multidrug efflux transporter AcrB pore domain"/>
    <property type="match status" value="1"/>
</dbReference>
<dbReference type="PRINTS" id="PR00702">
    <property type="entry name" value="ACRIFLAVINRP"/>
</dbReference>
<dbReference type="Gene3D" id="3.30.70.1320">
    <property type="entry name" value="Multidrug efflux transporter AcrB pore domain like"/>
    <property type="match status" value="1"/>
</dbReference>
<proteinExistence type="inferred from homology"/>
<comment type="similarity">
    <text evidence="2">Belongs to the resistance-nodulation-cell division (RND) (TC 2.A.6) family.</text>
</comment>
<dbReference type="PANTHER" id="PTHR32063">
    <property type="match status" value="1"/>
</dbReference>
<comment type="subcellular location">
    <subcellularLocation>
        <location evidence="1">Cell membrane</location>
        <topology evidence="1">Multi-pass membrane protein</topology>
    </subcellularLocation>
</comment>
<feature type="transmembrane region" description="Helical" evidence="8">
    <location>
        <begin position="334"/>
        <end position="353"/>
    </location>
</feature>
<keyword evidence="10" id="KW-1185">Reference proteome</keyword>
<dbReference type="PANTHER" id="PTHR32063:SF17">
    <property type="entry name" value="CATION EFFLUX SYSTEM PROTEIN"/>
    <property type="match status" value="1"/>
</dbReference>
<evidence type="ECO:0000256" key="2">
    <source>
        <dbReference type="ARBA" id="ARBA00010942"/>
    </source>
</evidence>
<feature type="transmembrane region" description="Helical" evidence="8">
    <location>
        <begin position="888"/>
        <end position="909"/>
    </location>
</feature>
<dbReference type="InterPro" id="IPR027463">
    <property type="entry name" value="AcrB_DN_DC_subdom"/>
</dbReference>
<keyword evidence="4" id="KW-1003">Cell membrane</keyword>
<evidence type="ECO:0000256" key="6">
    <source>
        <dbReference type="ARBA" id="ARBA00022989"/>
    </source>
</evidence>
<gene>
    <name evidence="9" type="ORF">IRI77_19175</name>
</gene>
<protein>
    <submittedName>
        <fullName evidence="9">Efflux RND transporter permease subunit</fullName>
    </submittedName>
</protein>
<evidence type="ECO:0000313" key="10">
    <source>
        <dbReference type="Proteomes" id="UP000593892"/>
    </source>
</evidence>
<dbReference type="Proteomes" id="UP000593892">
    <property type="component" value="Chromosome"/>
</dbReference>
<dbReference type="EMBL" id="CP063849">
    <property type="protein sequence ID" value="QOY84980.1"/>
    <property type="molecule type" value="Genomic_DNA"/>
</dbReference>
<dbReference type="KEGG" id="pfer:IRI77_19175"/>
<evidence type="ECO:0000256" key="1">
    <source>
        <dbReference type="ARBA" id="ARBA00004651"/>
    </source>
</evidence>
<evidence type="ECO:0000256" key="8">
    <source>
        <dbReference type="SAM" id="Phobius"/>
    </source>
</evidence>
<dbReference type="GO" id="GO:0042910">
    <property type="term" value="F:xenobiotic transmembrane transporter activity"/>
    <property type="evidence" value="ECO:0007669"/>
    <property type="project" value="TreeGrafter"/>
</dbReference>
<dbReference type="GO" id="GO:0008324">
    <property type="term" value="F:monoatomic cation transmembrane transporter activity"/>
    <property type="evidence" value="ECO:0007669"/>
    <property type="project" value="InterPro"/>
</dbReference>
<feature type="transmembrane region" description="Helical" evidence="8">
    <location>
        <begin position="360"/>
        <end position="380"/>
    </location>
</feature>
<dbReference type="SUPFAM" id="SSF82693">
    <property type="entry name" value="Multidrug efflux transporter AcrB pore domain, PN1, PN2, PC1 and PC2 subdomains"/>
    <property type="match status" value="3"/>
</dbReference>
<dbReference type="InterPro" id="IPR001036">
    <property type="entry name" value="Acrflvin-R"/>
</dbReference>
<reference evidence="9 10" key="1">
    <citation type="submission" date="2020-10" db="EMBL/GenBank/DDBJ databases">
        <title>Complete genome sequence of Paludibaculum fermentans P105T, a facultatively anaerobic acidobacterium capable of dissimilatory Fe(III) reduction.</title>
        <authorList>
            <person name="Dedysh S.N."/>
            <person name="Beletsky A.V."/>
            <person name="Kulichevskaya I.S."/>
            <person name="Mardanov A.V."/>
            <person name="Ravin N.V."/>
        </authorList>
    </citation>
    <scope>NUCLEOTIDE SEQUENCE [LARGE SCALE GENOMIC DNA]</scope>
    <source>
        <strain evidence="9 10">P105</strain>
    </source>
</reference>
<dbReference type="NCBIfam" id="TIGR00914">
    <property type="entry name" value="2A0601"/>
    <property type="match status" value="1"/>
</dbReference>
<dbReference type="Pfam" id="PF00873">
    <property type="entry name" value="ACR_tran"/>
    <property type="match status" value="1"/>
</dbReference>
<feature type="transmembrane region" description="Helical" evidence="8">
    <location>
        <begin position="961"/>
        <end position="983"/>
    </location>
</feature>
<evidence type="ECO:0000256" key="3">
    <source>
        <dbReference type="ARBA" id="ARBA00022448"/>
    </source>
</evidence>
<feature type="transmembrane region" description="Helical" evidence="8">
    <location>
        <begin position="865"/>
        <end position="882"/>
    </location>
</feature>
<dbReference type="Gene3D" id="1.20.1640.10">
    <property type="entry name" value="Multidrug efflux transporter AcrB transmembrane domain"/>
    <property type="match status" value="2"/>
</dbReference>
<dbReference type="GO" id="GO:0005886">
    <property type="term" value="C:plasma membrane"/>
    <property type="evidence" value="ECO:0007669"/>
    <property type="project" value="UniProtKB-SubCell"/>
</dbReference>
<evidence type="ECO:0000256" key="5">
    <source>
        <dbReference type="ARBA" id="ARBA00022692"/>
    </source>
</evidence>
<dbReference type="AlphaFoldDB" id="A0A7S7NJX8"/>
<dbReference type="Gene3D" id="3.30.2090.10">
    <property type="entry name" value="Multidrug efflux transporter AcrB TolC docking domain, DN and DC subdomains"/>
    <property type="match status" value="2"/>
</dbReference>
<accession>A0A7S7NJX8</accession>
<name>A0A7S7NJX8_PALFE</name>
<dbReference type="SUPFAM" id="SSF82714">
    <property type="entry name" value="Multidrug efflux transporter AcrB TolC docking domain, DN and DC subdomains"/>
    <property type="match status" value="2"/>
</dbReference>
<keyword evidence="3" id="KW-0813">Transport</keyword>
<dbReference type="RefSeq" id="WP_194446650.1">
    <property type="nucleotide sequence ID" value="NZ_CP063849.1"/>
</dbReference>
<evidence type="ECO:0000313" key="9">
    <source>
        <dbReference type="EMBL" id="QOY84980.1"/>
    </source>
</evidence>
<keyword evidence="6 8" id="KW-1133">Transmembrane helix</keyword>
<evidence type="ECO:0000256" key="4">
    <source>
        <dbReference type="ARBA" id="ARBA00022475"/>
    </source>
</evidence>
<dbReference type="InterPro" id="IPR004763">
    <property type="entry name" value="CusA-like"/>
</dbReference>
<sequence length="1035" mass="112444">MIAKLLRFALKQRFITLILGLILVAAGIWAYQQLKIEAYPDISDTQVVVISLYPGRAAEEVEQQVTVPLERALNSVPNVIARRSRTIFGLSVVELTFAYGVNDYFARQVVLEKLRDANLPPNVSPSLGPLSTPIGELYRYTLEGTGYNAMQLRELQDWVITPRFLQVQGVADVTPFGGLIRQYQVEIDPLALAKYGLTVAQVAQAIDANNQNAGGALLDNHQQAMVIRGVGQVKALSDVESIVVSASKGVPIFIRDVGHVKFGAPLPTGIFGVNEKTNGVEGIVLMRRGENPSDVLKGIGDAVEELNSTRLPQGVTVKPIYDRTDLVNNTLGTVTHTLLEGLVIVVAVLFLFLGSVRAALLTAITIPLSLLFAFLCMQFSGIPANLLSLGALDFGIIVDGTLVMVEHVVHMLGERKRAGLLGERDGVVGAIRDAALEMERPIFFSLLIIIAAYIPLFTLERVERRLFTPMAFTICYALFGSMLIALTLIPVLATYLFKNGAKDWENPVLHWLGKLYRRALETTMARPKATVGLSVLVVVAAFVLSLALGSEFLPQLDEGVIWVRATLAPGISIDKSAQVASQLRGILRSFPEVKMASSQSGRNDSGTDPYGANRNEIFVALQPYESWTTGRNKATLIDAMSQRLRNEVPGASFSFTQPIIDNVTEAVTGSAADLAVIFTGTDLAELRMLAGETLEVIRKVPGAADSAIEQEEDQPQLRIQIDRQAVARYGINVRDIQDMIEMAIGGRAVSTVFEGERVFDVTVRFIPEARKDAHVIGEILIPTRDGGRVPLAQLARIDVVNGASIIARRENRRQITVRTNIRGRDQGSFVADAQTRFSKAIHLPPGYDVDWGGQFENLTRAKRRLTFIMPVTVAVIFALLFWTFGSPVYAGLVLMNVPFSLVGGIIFLYMRGINLSVSSAVGFISLFGVAVMSGVLVVAEINRRRRSDPELGVRDAVVQGALAQMRPVLMMIVVALLGMVPAARATGIGSDIQRPLATVVVGGLLSTLLLTLLALPSLYLLVSGSDKPKEVVEAE</sequence>
<feature type="transmembrane region" description="Helical" evidence="8">
    <location>
        <begin position="471"/>
        <end position="497"/>
    </location>
</feature>